<feature type="domain" description="AMP-binding enzyme C-terminal" evidence="7">
    <location>
        <begin position="406"/>
        <end position="481"/>
    </location>
</feature>
<dbReference type="Pfam" id="PF00501">
    <property type="entry name" value="AMP-binding"/>
    <property type="match status" value="1"/>
</dbReference>
<dbReference type="EMBL" id="JBHSFW010000010">
    <property type="protein sequence ID" value="MFC4619599.1"/>
    <property type="molecule type" value="Genomic_DNA"/>
</dbReference>
<dbReference type="SUPFAM" id="SSF56801">
    <property type="entry name" value="Acetyl-CoA synthetase-like"/>
    <property type="match status" value="1"/>
</dbReference>
<reference evidence="9" key="1">
    <citation type="journal article" date="2019" name="Int. J. Syst. Evol. Microbiol.">
        <title>The Global Catalogue of Microorganisms (GCM) 10K type strain sequencing project: providing services to taxonomists for standard genome sequencing and annotation.</title>
        <authorList>
            <consortium name="The Broad Institute Genomics Platform"/>
            <consortium name="The Broad Institute Genome Sequencing Center for Infectious Disease"/>
            <person name="Wu L."/>
            <person name="Ma J."/>
        </authorList>
    </citation>
    <scope>NUCLEOTIDE SEQUENCE [LARGE SCALE GENOMIC DNA]</scope>
    <source>
        <strain evidence="9">CGMCC 1.16306</strain>
    </source>
</reference>
<proteinExistence type="inferred from homology"/>
<keyword evidence="9" id="KW-1185">Reference proteome</keyword>
<dbReference type="HAMAP" id="MF_00731">
    <property type="entry name" value="MenE"/>
    <property type="match status" value="1"/>
</dbReference>
<dbReference type="NCBIfam" id="NF002966">
    <property type="entry name" value="PRK03640.1"/>
    <property type="match status" value="1"/>
</dbReference>
<protein>
    <recommendedName>
        <fullName evidence="5">2-succinylbenzoate--CoA ligase</fullName>
        <ecNumber evidence="5">6.2.1.26</ecNumber>
    </recommendedName>
    <alternativeName>
        <fullName evidence="5">o-succinylbenzoyl-CoA synthetase</fullName>
        <shortName evidence="5">OSB-CoA synthetase</shortName>
    </alternativeName>
</protein>
<comment type="pathway">
    <text evidence="5">Quinol/quinone metabolism; menaquinone biosynthesis.</text>
</comment>
<evidence type="ECO:0000259" key="6">
    <source>
        <dbReference type="Pfam" id="PF00501"/>
    </source>
</evidence>
<dbReference type="GO" id="GO:0008756">
    <property type="term" value="F:o-succinylbenzoate-CoA ligase activity"/>
    <property type="evidence" value="ECO:0007669"/>
    <property type="project" value="UniProtKB-EC"/>
</dbReference>
<keyword evidence="4 5" id="KW-0067">ATP-binding</keyword>
<dbReference type="Gene3D" id="3.40.50.12780">
    <property type="entry name" value="N-terminal domain of ligase-like"/>
    <property type="match status" value="1"/>
</dbReference>
<name>A0ABV9GPT0_9BACL</name>
<evidence type="ECO:0000313" key="8">
    <source>
        <dbReference type="EMBL" id="MFC4619599.1"/>
    </source>
</evidence>
<dbReference type="PANTHER" id="PTHR43767:SF1">
    <property type="entry name" value="NONRIBOSOMAL PEPTIDE SYNTHASE PES1 (EUROFUNG)-RELATED"/>
    <property type="match status" value="1"/>
</dbReference>
<dbReference type="InterPro" id="IPR000873">
    <property type="entry name" value="AMP-dep_synth/lig_dom"/>
</dbReference>
<evidence type="ECO:0000256" key="2">
    <source>
        <dbReference type="ARBA" id="ARBA00022598"/>
    </source>
</evidence>
<dbReference type="RefSeq" id="WP_376846759.1">
    <property type="nucleotide sequence ID" value="NZ_JBHSFW010000010.1"/>
</dbReference>
<dbReference type="InterPro" id="IPR042099">
    <property type="entry name" value="ANL_N_sf"/>
</dbReference>
<evidence type="ECO:0000256" key="5">
    <source>
        <dbReference type="HAMAP-Rule" id="MF_00731"/>
    </source>
</evidence>
<evidence type="ECO:0000313" key="9">
    <source>
        <dbReference type="Proteomes" id="UP001596022"/>
    </source>
</evidence>
<dbReference type="Gene3D" id="3.30.300.30">
    <property type="match status" value="1"/>
</dbReference>
<keyword evidence="1 5" id="KW-0474">Menaquinone biosynthesis</keyword>
<sequence length="495" mass="54619">METMPHWLAQRARLTPDRIAIETENQVMTFFELDQAVRGMAEALYKRGIRESATVALLQSNSIQMVMSYHALSYLGATVVPLNIRLSSQEHSWQLNDCAADALLFDAHHRHRASEILQGNTVITAIAIDETNEAPPGGGYPLKEEIVLREPHTIIYTSGTTGHPKGVVLTYENHWWSAIGSALNLGLQSNDKWLAVVPLFHVSGLSILMKSVIYGMTVYLMDRFDAAKVNEIIFQRGITHLSVVTTMLTHLIQNMGRGRYPETLRCFLLGGGPVPLSLLETCKDKQVPVYQSYGLSETASQIATLAPEYMAVKTGSAGKPLFPAEIKIVDETGAEVPAGKEGEIVVKGPNVTSGYYGKPHATKQAIQNGWLYTGDIGYLDNEGFLYVLDRRKDMFVSGGENVYPAEIEAVLVRHESIEEAGVIGFPDAEWGKVPIAFVKIREGAKLVEADIQMLCRDFLAGYKVPKRIVPVADLPRNASGKLLRRKLSEKLSKDV</sequence>
<dbReference type="PROSITE" id="PS00455">
    <property type="entry name" value="AMP_BINDING"/>
    <property type="match status" value="1"/>
</dbReference>
<keyword evidence="2 5" id="KW-0436">Ligase</keyword>
<evidence type="ECO:0000256" key="4">
    <source>
        <dbReference type="ARBA" id="ARBA00022840"/>
    </source>
</evidence>
<dbReference type="InterPro" id="IPR045851">
    <property type="entry name" value="AMP-bd_C_sf"/>
</dbReference>
<dbReference type="EC" id="6.2.1.26" evidence="5"/>
<gene>
    <name evidence="5" type="primary">menE</name>
    <name evidence="8" type="ORF">ACFO4N_12830</name>
</gene>
<comment type="catalytic activity">
    <reaction evidence="5">
        <text>2-succinylbenzoate + ATP + CoA = 2-succinylbenzoyl-CoA + AMP + diphosphate</text>
        <dbReference type="Rhea" id="RHEA:17009"/>
        <dbReference type="ChEBI" id="CHEBI:18325"/>
        <dbReference type="ChEBI" id="CHEBI:30616"/>
        <dbReference type="ChEBI" id="CHEBI:33019"/>
        <dbReference type="ChEBI" id="CHEBI:57287"/>
        <dbReference type="ChEBI" id="CHEBI:57364"/>
        <dbReference type="ChEBI" id="CHEBI:456215"/>
        <dbReference type="EC" id="6.2.1.26"/>
    </reaction>
</comment>
<dbReference type="PANTHER" id="PTHR43767">
    <property type="entry name" value="LONG-CHAIN-FATTY-ACID--COA LIGASE"/>
    <property type="match status" value="1"/>
</dbReference>
<comment type="caution">
    <text evidence="8">The sequence shown here is derived from an EMBL/GenBank/DDBJ whole genome shotgun (WGS) entry which is preliminary data.</text>
</comment>
<comment type="pathway">
    <text evidence="5">Quinol/quinone metabolism; 1,4-dihydroxy-2-naphthoate biosynthesis; 1,4-dihydroxy-2-naphthoate from chorismate: step 5/7.</text>
</comment>
<comment type="similarity">
    <text evidence="5">Belongs to the ATP-dependent AMP-binding enzyme family. MenE subfamily.</text>
</comment>
<evidence type="ECO:0000256" key="3">
    <source>
        <dbReference type="ARBA" id="ARBA00022741"/>
    </source>
</evidence>
<feature type="domain" description="AMP-dependent synthetase/ligase" evidence="6">
    <location>
        <begin position="9"/>
        <end position="356"/>
    </location>
</feature>
<evidence type="ECO:0000256" key="1">
    <source>
        <dbReference type="ARBA" id="ARBA00022428"/>
    </source>
</evidence>
<dbReference type="InterPro" id="IPR020845">
    <property type="entry name" value="AMP-binding_CS"/>
</dbReference>
<dbReference type="InterPro" id="IPR010192">
    <property type="entry name" value="MenE"/>
</dbReference>
<dbReference type="InterPro" id="IPR050237">
    <property type="entry name" value="ATP-dep_AMP-bd_enzyme"/>
</dbReference>
<organism evidence="8 9">
    <name type="scientific">Camelliibacillus cellulosilyticus</name>
    <dbReference type="NCBI Taxonomy" id="2174486"/>
    <lineage>
        <taxon>Bacteria</taxon>
        <taxon>Bacillati</taxon>
        <taxon>Bacillota</taxon>
        <taxon>Bacilli</taxon>
        <taxon>Bacillales</taxon>
        <taxon>Sporolactobacillaceae</taxon>
        <taxon>Camelliibacillus</taxon>
    </lineage>
</organism>
<dbReference type="Proteomes" id="UP001596022">
    <property type="component" value="Unassembled WGS sequence"/>
</dbReference>
<dbReference type="Pfam" id="PF13193">
    <property type="entry name" value="AMP-binding_C"/>
    <property type="match status" value="1"/>
</dbReference>
<keyword evidence="3 5" id="KW-0547">Nucleotide-binding</keyword>
<evidence type="ECO:0000259" key="7">
    <source>
        <dbReference type="Pfam" id="PF13193"/>
    </source>
</evidence>
<dbReference type="InterPro" id="IPR025110">
    <property type="entry name" value="AMP-bd_C"/>
</dbReference>
<dbReference type="NCBIfam" id="TIGR01923">
    <property type="entry name" value="menE"/>
    <property type="match status" value="1"/>
</dbReference>
<accession>A0ABV9GPT0</accession>
<comment type="function">
    <text evidence="5">Converts 2-succinylbenzoate (OSB) to 2-succinylbenzoyl-CoA (OSB-CoA).</text>
</comment>